<sequence length="218" mass="23628">MVLADDLRIPAGSSLTFAPGSLVWVRPAESTKIFPEYLSSLTEILVYGTLRISGNRQNPVRFLPLQPIDPVADGDPLWAGIELLPGAVASLSGFELRRADVGLLVQQAEVSFSGGRLTGCRYGLLLQEGSRLTAERMDVRQGEVGLFCSGDAVLALSDSSFSLMDEEGLYLDRQCTVRLRQVVSRRNDVGLVAVDHFRPGLTLVDNRLPRLYLGGGAP</sequence>
<dbReference type="AlphaFoldDB" id="A0A2K2H9K2"/>
<evidence type="ECO:0000313" key="2">
    <source>
        <dbReference type="Proteomes" id="UP000236340"/>
    </source>
</evidence>
<dbReference type="Proteomes" id="UP000236340">
    <property type="component" value="Unassembled WGS sequence"/>
</dbReference>
<protein>
    <submittedName>
        <fullName evidence="1">Uncharacterized protein</fullName>
    </submittedName>
</protein>
<dbReference type="EMBL" id="PPFX01000021">
    <property type="protein sequence ID" value="PNU19910.1"/>
    <property type="molecule type" value="Genomic_DNA"/>
</dbReference>
<proteinExistence type="predicted"/>
<accession>A0A2K2H9K2</accession>
<name>A0A2K2H9K2_9BACT</name>
<evidence type="ECO:0000313" key="1">
    <source>
        <dbReference type="EMBL" id="PNU19910.1"/>
    </source>
</evidence>
<comment type="caution">
    <text evidence="1">The sequence shown here is derived from an EMBL/GenBank/DDBJ whole genome shotgun (WGS) entry which is preliminary data.</text>
</comment>
<gene>
    <name evidence="1" type="ORF">C2E25_10205</name>
</gene>
<reference evidence="1 2" key="1">
    <citation type="journal article" date="2018" name="Genome Announc.">
        <title>Genome Sequence of Geothermobacter sp. HR-1 Iron Reducer from the Loihi Seamount.</title>
        <authorList>
            <person name="Smith H."/>
            <person name="Abuyen K."/>
            <person name="Tremblay J."/>
            <person name="Savalia P."/>
            <person name="Perez-Rodriguez I."/>
            <person name="Emerson D."/>
            <person name="Tully B."/>
            <person name="Amend J."/>
        </authorList>
    </citation>
    <scope>NUCLEOTIDE SEQUENCE [LARGE SCALE GENOMIC DNA]</scope>
    <source>
        <strain evidence="1 2">HR-1</strain>
    </source>
</reference>
<organism evidence="1 2">
    <name type="scientific">Geothermobacter hydrogeniphilus</name>
    <dbReference type="NCBI Taxonomy" id="1969733"/>
    <lineage>
        <taxon>Bacteria</taxon>
        <taxon>Pseudomonadati</taxon>
        <taxon>Thermodesulfobacteriota</taxon>
        <taxon>Desulfuromonadia</taxon>
        <taxon>Desulfuromonadales</taxon>
        <taxon>Geothermobacteraceae</taxon>
        <taxon>Geothermobacter</taxon>
    </lineage>
</organism>